<keyword evidence="7 18" id="KW-0560">Oxidoreductase</keyword>
<dbReference type="AlphaFoldDB" id="A0A5S9NLS0"/>
<keyword evidence="9 18" id="KW-0503">Monooxygenase</keyword>
<evidence type="ECO:0000256" key="13">
    <source>
        <dbReference type="ARBA" id="ARBA00049645"/>
    </source>
</evidence>
<dbReference type="FunFam" id="1.10.630.10:FF:000018">
    <property type="entry name" value="Cytochrome P450 monooxygenase"/>
    <property type="match status" value="1"/>
</dbReference>
<keyword evidence="4 18" id="KW-0349">Heme</keyword>
<evidence type="ECO:0000256" key="18">
    <source>
        <dbReference type="RuleBase" id="RU000461"/>
    </source>
</evidence>
<sequence length="424" mass="47649">MPGPHPPSSSAAPGTDSRSVDFHQTSGPVRFNPYTEEFFESPYAIYRRMRDEAPVYYSEELNFFALTRYDDVAPAYRDFATYSSARGVSVDMVNATKLKMPKGRVLIMMDPPEHELMRKLVNRVFTPRAVAGLEAMVATKIDSALARVDPRQFDVVSDFSALFPMEIIADMLGVPTEDRNELRRLLDKGLERQPGQALPTRESIDAMIASGTYYFELVQKRRRQPQDDMISRLIDTEVIECGEARRLDDVEIAGFANMLGGAGAETVTKLIGNAIVVFAEHLDQWRRLRTDRDKVPAAFEELLRFEGPSQYNVRYSLKEVTLHGRTIPQGSAVMLINGAANRDERAFPDPDRFDIDRERKVGFNLGFGYGIHSCLGAALARMEGRIALNALLDRLPDFEVDSDGLKRVNMTNVIGWSHVPVHAL</sequence>
<dbReference type="GO" id="GO:0006707">
    <property type="term" value="P:cholesterol catabolic process"/>
    <property type="evidence" value="ECO:0007669"/>
    <property type="project" value="TreeGrafter"/>
</dbReference>
<evidence type="ECO:0000256" key="1">
    <source>
        <dbReference type="ARBA" id="ARBA00001971"/>
    </source>
</evidence>
<evidence type="ECO:0000256" key="16">
    <source>
        <dbReference type="ARBA" id="ARBA00082981"/>
    </source>
</evidence>
<keyword evidence="21" id="KW-1185">Reference proteome</keyword>
<evidence type="ECO:0000256" key="11">
    <source>
        <dbReference type="ARBA" id="ARBA00023166"/>
    </source>
</evidence>
<comment type="similarity">
    <text evidence="2 18">Belongs to the cytochrome P450 family.</text>
</comment>
<reference evidence="20 21" key="1">
    <citation type="submission" date="2019-11" db="EMBL/GenBank/DDBJ databases">
        <authorList>
            <person name="Holert J."/>
        </authorList>
    </citation>
    <scope>NUCLEOTIDE SEQUENCE [LARGE SCALE GENOMIC DNA]</scope>
    <source>
        <strain evidence="20">BC8_1</strain>
    </source>
</reference>
<evidence type="ECO:0000256" key="9">
    <source>
        <dbReference type="ARBA" id="ARBA00023033"/>
    </source>
</evidence>
<evidence type="ECO:0000256" key="10">
    <source>
        <dbReference type="ARBA" id="ARBA00023098"/>
    </source>
</evidence>
<dbReference type="EMBL" id="CACSIP010000003">
    <property type="protein sequence ID" value="CAA0091686.1"/>
    <property type="molecule type" value="Genomic_DNA"/>
</dbReference>
<evidence type="ECO:0000256" key="8">
    <source>
        <dbReference type="ARBA" id="ARBA00023004"/>
    </source>
</evidence>
<evidence type="ECO:0000313" key="20">
    <source>
        <dbReference type="EMBL" id="CAA0091686.1"/>
    </source>
</evidence>
<gene>
    <name evidence="20" type="ORF">AELLOGFF_02696</name>
</gene>
<evidence type="ECO:0000256" key="12">
    <source>
        <dbReference type="ARBA" id="ARBA00023221"/>
    </source>
</evidence>
<dbReference type="OrthoDB" id="4517311at2"/>
<evidence type="ECO:0000313" key="21">
    <source>
        <dbReference type="Proteomes" id="UP000430146"/>
    </source>
</evidence>
<accession>A0A5S9NLS0</accession>
<dbReference type="SUPFAM" id="SSF48264">
    <property type="entry name" value="Cytochrome P450"/>
    <property type="match status" value="1"/>
</dbReference>
<dbReference type="Proteomes" id="UP000430146">
    <property type="component" value="Unassembled WGS sequence"/>
</dbReference>
<proteinExistence type="inferred from homology"/>
<dbReference type="InterPro" id="IPR036396">
    <property type="entry name" value="Cyt_P450_sf"/>
</dbReference>
<keyword evidence="3" id="KW-0153">Cholesterol metabolism</keyword>
<dbReference type="GO" id="GO:0020037">
    <property type="term" value="F:heme binding"/>
    <property type="evidence" value="ECO:0007669"/>
    <property type="project" value="InterPro"/>
</dbReference>
<protein>
    <recommendedName>
        <fullName evidence="14">Steroid C26-monooxygenase</fullName>
    </recommendedName>
    <alternativeName>
        <fullName evidence="15">Cholest-4-en-3-one C26-monooxygenase</fullName>
    </alternativeName>
    <alternativeName>
        <fullName evidence="17">Cholesterol C26-monooxygenase</fullName>
    </alternativeName>
    <alternativeName>
        <fullName evidence="16">Steroid C27-monooxygenase</fullName>
    </alternativeName>
</protein>
<evidence type="ECO:0000256" key="17">
    <source>
        <dbReference type="ARBA" id="ARBA00083909"/>
    </source>
</evidence>
<evidence type="ECO:0000256" key="14">
    <source>
        <dbReference type="ARBA" id="ARBA00070775"/>
    </source>
</evidence>
<keyword evidence="5 18" id="KW-0479">Metal-binding</keyword>
<evidence type="ECO:0000256" key="5">
    <source>
        <dbReference type="ARBA" id="ARBA00022723"/>
    </source>
</evidence>
<evidence type="ECO:0000256" key="15">
    <source>
        <dbReference type="ARBA" id="ARBA00079588"/>
    </source>
</evidence>
<dbReference type="InterPro" id="IPR002397">
    <property type="entry name" value="Cyt_P450_B"/>
</dbReference>
<comment type="pathway">
    <text evidence="13">Steroid metabolism; cholesterol degradation.</text>
</comment>
<dbReference type="InterPro" id="IPR017972">
    <property type="entry name" value="Cyt_P450_CS"/>
</dbReference>
<dbReference type="GO" id="GO:0036199">
    <property type="term" value="F:cholest-4-en-3-one 26-monooxygenase activity"/>
    <property type="evidence" value="ECO:0007669"/>
    <property type="project" value="TreeGrafter"/>
</dbReference>
<evidence type="ECO:0000256" key="3">
    <source>
        <dbReference type="ARBA" id="ARBA00022548"/>
    </source>
</evidence>
<dbReference type="RefSeq" id="WP_159229030.1">
    <property type="nucleotide sequence ID" value="NZ_CACSIP010000003.1"/>
</dbReference>
<feature type="region of interest" description="Disordered" evidence="19">
    <location>
        <begin position="1"/>
        <end position="28"/>
    </location>
</feature>
<comment type="cofactor">
    <cofactor evidence="1">
        <name>heme</name>
        <dbReference type="ChEBI" id="CHEBI:30413"/>
    </cofactor>
</comment>
<keyword evidence="11" id="KW-1207">Sterol metabolism</keyword>
<dbReference type="Gene3D" id="1.10.630.10">
    <property type="entry name" value="Cytochrome P450"/>
    <property type="match status" value="1"/>
</dbReference>
<dbReference type="PANTHER" id="PTHR46696:SF4">
    <property type="entry name" value="BIOTIN BIOSYNTHESIS CYTOCHROME P450"/>
    <property type="match status" value="1"/>
</dbReference>
<dbReference type="InterPro" id="IPR001128">
    <property type="entry name" value="Cyt_P450"/>
</dbReference>
<evidence type="ECO:0000256" key="6">
    <source>
        <dbReference type="ARBA" id="ARBA00022963"/>
    </source>
</evidence>
<evidence type="ECO:0000256" key="19">
    <source>
        <dbReference type="SAM" id="MobiDB-lite"/>
    </source>
</evidence>
<dbReference type="GO" id="GO:0008395">
    <property type="term" value="F:steroid hydroxylase activity"/>
    <property type="evidence" value="ECO:0007669"/>
    <property type="project" value="TreeGrafter"/>
</dbReference>
<keyword evidence="12" id="KW-0753">Steroid metabolism</keyword>
<evidence type="ECO:0000256" key="4">
    <source>
        <dbReference type="ARBA" id="ARBA00022617"/>
    </source>
</evidence>
<keyword evidence="6" id="KW-0442">Lipid degradation</keyword>
<name>A0A5S9NLS0_MYCVN</name>
<dbReference type="Pfam" id="PF00067">
    <property type="entry name" value="p450"/>
    <property type="match status" value="1"/>
</dbReference>
<keyword evidence="8 18" id="KW-0408">Iron</keyword>
<dbReference type="PRINTS" id="PR00359">
    <property type="entry name" value="BP450"/>
</dbReference>
<keyword evidence="10" id="KW-0443">Lipid metabolism</keyword>
<organism evidence="20 21">
    <name type="scientific">Mycolicibacterium vanbaalenii</name>
    <name type="common">Mycobacterium vanbaalenii</name>
    <dbReference type="NCBI Taxonomy" id="110539"/>
    <lineage>
        <taxon>Bacteria</taxon>
        <taxon>Bacillati</taxon>
        <taxon>Actinomycetota</taxon>
        <taxon>Actinomycetes</taxon>
        <taxon>Mycobacteriales</taxon>
        <taxon>Mycobacteriaceae</taxon>
        <taxon>Mycolicibacterium</taxon>
    </lineage>
</organism>
<evidence type="ECO:0000256" key="2">
    <source>
        <dbReference type="ARBA" id="ARBA00010617"/>
    </source>
</evidence>
<evidence type="ECO:0000256" key="7">
    <source>
        <dbReference type="ARBA" id="ARBA00023002"/>
    </source>
</evidence>
<dbReference type="PANTHER" id="PTHR46696">
    <property type="entry name" value="P450, PUTATIVE (EUROFUNG)-RELATED"/>
    <property type="match status" value="1"/>
</dbReference>
<dbReference type="GO" id="GO:0005506">
    <property type="term" value="F:iron ion binding"/>
    <property type="evidence" value="ECO:0007669"/>
    <property type="project" value="InterPro"/>
</dbReference>
<dbReference type="PROSITE" id="PS00086">
    <property type="entry name" value="CYTOCHROME_P450"/>
    <property type="match status" value="1"/>
</dbReference>